<organism evidence="7 8">
    <name type="scientific">Trypanosoma cruzi</name>
    <dbReference type="NCBI Taxonomy" id="5693"/>
    <lineage>
        <taxon>Eukaryota</taxon>
        <taxon>Discoba</taxon>
        <taxon>Euglenozoa</taxon>
        <taxon>Kinetoplastea</taxon>
        <taxon>Metakinetoplastina</taxon>
        <taxon>Trypanosomatida</taxon>
        <taxon>Trypanosomatidae</taxon>
        <taxon>Trypanosoma</taxon>
        <taxon>Schizotrypanum</taxon>
    </lineage>
</organism>
<comment type="similarity">
    <text evidence="5">Belongs to the GAR1 family.</text>
</comment>
<accession>A0A2V2VD23</accession>
<feature type="region of interest" description="Disordered" evidence="6">
    <location>
        <begin position="294"/>
        <end position="326"/>
    </location>
</feature>
<dbReference type="VEuPathDB" id="TriTrypDB:TcBrA4_0115080"/>
<feature type="compositionally biased region" description="Basic and acidic residues" evidence="6">
    <location>
        <begin position="65"/>
        <end position="80"/>
    </location>
</feature>
<feature type="region of interest" description="Disordered" evidence="6">
    <location>
        <begin position="22"/>
        <end position="98"/>
    </location>
</feature>
<dbReference type="VEuPathDB" id="TriTrypDB:ECC02_008107"/>
<comment type="function">
    <text evidence="5">Required for ribosome biogenesis. Part of a complex which catalyzes pseudouridylation of rRNA. This involves the isomerization of uridine such that the ribose is subsequently attached to C5, instead of the normal N1. Pseudouridine ("psi") residues may serve to stabilize the conformation of rRNAs.</text>
</comment>
<evidence type="ECO:0000256" key="3">
    <source>
        <dbReference type="ARBA" id="ARBA00022884"/>
    </source>
</evidence>
<dbReference type="EMBL" id="PRFA01000034">
    <property type="protein sequence ID" value="PWU92998.1"/>
    <property type="molecule type" value="Genomic_DNA"/>
</dbReference>
<dbReference type="VEuPathDB" id="TriTrypDB:TcCLB.508737.50"/>
<comment type="subunit">
    <text evidence="5">Component of the small nucleolar ribonucleoprotein particles containing H/ACA-type snoRNAs (H/ACA snoRNPs).</text>
</comment>
<dbReference type="VEuPathDB" id="TriTrypDB:TCDM_09342"/>
<dbReference type="VEuPathDB" id="TriTrypDB:TcCLB.429257.10"/>
<dbReference type="VEuPathDB" id="TriTrypDB:TcCL_ESM11396"/>
<keyword evidence="4 5" id="KW-0539">Nucleus</keyword>
<evidence type="ECO:0000256" key="2">
    <source>
        <dbReference type="ARBA" id="ARBA00022552"/>
    </source>
</evidence>
<keyword evidence="3 5" id="KW-0694">RNA-binding</keyword>
<dbReference type="GO" id="GO:0000493">
    <property type="term" value="P:box H/ACA snoRNP assembly"/>
    <property type="evidence" value="ECO:0007669"/>
    <property type="project" value="InterPro"/>
</dbReference>
<dbReference type="GO" id="GO:0005730">
    <property type="term" value="C:nucleolus"/>
    <property type="evidence" value="ECO:0007669"/>
    <property type="project" value="UniProtKB-SubCell"/>
</dbReference>
<sequence>MDASSVGSSCELAEDVRGVRRQRVSLSSVDSEPIIRRHRPDASPRYDDAAAAADDDDADDDAGDDDRNTNGIRERDEGKGSDVLSEGQMTAAHREGSPSALVQAALRDANGEPLLQIPMERVSEATVASVTGLIARSRTVVADNVSGAFVMDAGTRLCLGDGFVVGVITTVMGPVSCCAYAIVCLPAVFDALCDGGKLTVGVDLCYDLGEQSVIYDPFSQCDMRRGTDASYINDEELPPHARPDFSDDEAERQWKMSRRMSADGEPISSDDDPVDVDWEKIDVLEACLRDEIREGTPGMDTAAPRHNPRLVVPPWVATTRAPNGAP</sequence>
<dbReference type="GO" id="GO:0005732">
    <property type="term" value="C:sno(s)RNA-containing ribonucleoprotein complex"/>
    <property type="evidence" value="ECO:0007669"/>
    <property type="project" value="InterPro"/>
</dbReference>
<dbReference type="GO" id="GO:0006364">
    <property type="term" value="P:rRNA processing"/>
    <property type="evidence" value="ECO:0007669"/>
    <property type="project" value="UniProtKB-KW"/>
</dbReference>
<dbReference type="Proteomes" id="UP000246121">
    <property type="component" value="Unassembled WGS sequence"/>
</dbReference>
<dbReference type="VEuPathDB" id="TriTrypDB:Tc_MARK_9998"/>
<dbReference type="PANTHER" id="PTHR31633:SF1">
    <property type="entry name" value="H_ACA RIBONUCLEOPROTEIN COMPLEX NON-CORE SUBUNIT NAF1"/>
    <property type="match status" value="1"/>
</dbReference>
<comment type="caution">
    <text evidence="7">The sequence shown here is derived from an EMBL/GenBank/DDBJ whole genome shotgun (WGS) entry which is preliminary data.</text>
</comment>
<name>A0A2V2VD23_TRYCR</name>
<dbReference type="VEuPathDB" id="TriTrypDB:BCY84_16674"/>
<dbReference type="GO" id="GO:0001522">
    <property type="term" value="P:pseudouridine synthesis"/>
    <property type="evidence" value="ECO:0007669"/>
    <property type="project" value="InterPro"/>
</dbReference>
<evidence type="ECO:0000256" key="1">
    <source>
        <dbReference type="ARBA" id="ARBA00022517"/>
    </source>
</evidence>
<gene>
    <name evidence="7" type="ORF">C4B63_34g118</name>
</gene>
<keyword evidence="1 5" id="KW-0690">Ribosome biogenesis</keyword>
<keyword evidence="5" id="KW-0687">Ribonucleoprotein</keyword>
<dbReference type="InterPro" id="IPR040309">
    <property type="entry name" value="Naf1"/>
</dbReference>
<evidence type="ECO:0000256" key="6">
    <source>
        <dbReference type="SAM" id="MobiDB-lite"/>
    </source>
</evidence>
<evidence type="ECO:0000256" key="4">
    <source>
        <dbReference type="ARBA" id="ARBA00023242"/>
    </source>
</evidence>
<dbReference type="VEuPathDB" id="TriTrypDB:TcG_07695"/>
<feature type="region of interest" description="Disordered" evidence="6">
    <location>
        <begin position="233"/>
        <end position="253"/>
    </location>
</feature>
<dbReference type="VEuPathDB" id="TriTrypDB:TCSYLVIO_000836"/>
<keyword evidence="2 5" id="KW-0698">rRNA processing</keyword>
<evidence type="ECO:0000313" key="8">
    <source>
        <dbReference type="Proteomes" id="UP000246121"/>
    </source>
</evidence>
<proteinExistence type="inferred from homology"/>
<reference evidence="7 8" key="1">
    <citation type="journal article" date="2018" name="Microb. Genom.">
        <title>Expanding an expanded genome: long-read sequencing of Trypanosoma cruzi.</title>
        <authorList>
            <person name="Berna L."/>
            <person name="Rodriguez M."/>
            <person name="Chiribao M.L."/>
            <person name="Parodi-Talice A."/>
            <person name="Pita S."/>
            <person name="Rijo G."/>
            <person name="Alvarez-Valin F."/>
            <person name="Robello C."/>
        </authorList>
    </citation>
    <scope>NUCLEOTIDE SEQUENCE [LARGE SCALE GENOMIC DNA]</scope>
    <source>
        <strain evidence="7 8">Dm28c</strain>
    </source>
</reference>
<evidence type="ECO:0000256" key="5">
    <source>
        <dbReference type="RuleBase" id="RU364004"/>
    </source>
</evidence>
<evidence type="ECO:0000313" key="7">
    <source>
        <dbReference type="EMBL" id="PWU92998.1"/>
    </source>
</evidence>
<dbReference type="Pfam" id="PF04410">
    <property type="entry name" value="Gar1"/>
    <property type="match status" value="1"/>
</dbReference>
<feature type="compositionally biased region" description="Acidic residues" evidence="6">
    <location>
        <begin position="53"/>
        <end position="64"/>
    </location>
</feature>
<dbReference type="InterPro" id="IPR007504">
    <property type="entry name" value="H/ACA_rnp_Gar1/Naf1"/>
</dbReference>
<dbReference type="VEuPathDB" id="TriTrypDB:C4B63_34g118"/>
<dbReference type="GO" id="GO:0003723">
    <property type="term" value="F:RNA binding"/>
    <property type="evidence" value="ECO:0007669"/>
    <property type="project" value="UniProtKB-KW"/>
</dbReference>
<dbReference type="VEuPathDB" id="TriTrypDB:C3747_32g462"/>
<protein>
    <recommendedName>
        <fullName evidence="5">H/ACA ribonucleoprotein complex subunit</fullName>
    </recommendedName>
</protein>
<dbReference type="AlphaFoldDB" id="A0A2V2VD23"/>
<dbReference type="PANTHER" id="PTHR31633">
    <property type="entry name" value="H/ACA RIBONUCLEOPROTEIN COMPLEX NON-CORE SUBUNIT NAF1"/>
    <property type="match status" value="1"/>
</dbReference>
<comment type="subcellular location">
    <subcellularLocation>
        <location evidence="5">Nucleus</location>
        <location evidence="5">Nucleolus</location>
    </subcellularLocation>
</comment>